<dbReference type="EMBL" id="JAPDRQ010000109">
    <property type="protein sequence ID" value="KAJ9654942.1"/>
    <property type="molecule type" value="Genomic_DNA"/>
</dbReference>
<sequence>MKGRYLAQNVLSCSARSISTHTVHVTTRRGYSYLMRTAYRSINPGQSATGLVRAGCYNPTSKLSRRYATATSTPQILVNDLRNGHQEILVGFNDQHTVRYPSFWLRDHCRCSECSHPHTKQRQVNTFDIDPSIQAADAVSGPSGLDVTWSQDKHKSHYSWEWLSKHIPFSAAPTTPHARVGWQHANPSAAGKVTVDYPSVMNSDTGLKTLLDQIRTCGFSFISETPSTPEATEALLNRISFIRPTQYGAFWDFTSEAKPVDTAYTNLYLPLHTDTTYFTDPAGLQLFHCLKVATGGGGQSTFSDAFAAATQLYKENPDYYNVLSSVRIVSHASGSSENFGTFLNNAAHGAGFPVFTHSTPHIRPNPKSLTQIRWNNDDRHSATQWPSHERMIVWYRAARRWQELLASPEYRWEVQLQPGTPVIFDNWRIVHGRRAFEGQRRICGGYIGMDEFMARWRAAADVGEQVERPVSENEEEQAEKENEEKVKEEQVQEEKEEKQREEQVEPEVLPQKEEGVDRPVAS</sequence>
<protein>
    <submittedName>
        <fullName evidence="1">Uncharacterized protein</fullName>
    </submittedName>
</protein>
<name>A0ACC3A406_9EURO</name>
<reference evidence="1" key="1">
    <citation type="submission" date="2022-10" db="EMBL/GenBank/DDBJ databases">
        <title>Culturing micro-colonial fungi from biological soil crusts in the Mojave desert and describing Neophaeococcomyces mojavensis, and introducing the new genera and species Taxawa tesnikishii.</title>
        <authorList>
            <person name="Kurbessoian T."/>
            <person name="Stajich J.E."/>
        </authorList>
    </citation>
    <scope>NUCLEOTIDE SEQUENCE</scope>
    <source>
        <strain evidence="1">JES_112</strain>
    </source>
</reference>
<comment type="caution">
    <text evidence="1">The sequence shown here is derived from an EMBL/GenBank/DDBJ whole genome shotgun (WGS) entry which is preliminary data.</text>
</comment>
<organism evidence="1 2">
    <name type="scientific">Neophaeococcomyces mojaviensis</name>
    <dbReference type="NCBI Taxonomy" id="3383035"/>
    <lineage>
        <taxon>Eukaryota</taxon>
        <taxon>Fungi</taxon>
        <taxon>Dikarya</taxon>
        <taxon>Ascomycota</taxon>
        <taxon>Pezizomycotina</taxon>
        <taxon>Eurotiomycetes</taxon>
        <taxon>Chaetothyriomycetidae</taxon>
        <taxon>Chaetothyriales</taxon>
        <taxon>Chaetothyriales incertae sedis</taxon>
        <taxon>Neophaeococcomyces</taxon>
    </lineage>
</organism>
<evidence type="ECO:0000313" key="2">
    <source>
        <dbReference type="Proteomes" id="UP001172386"/>
    </source>
</evidence>
<keyword evidence="2" id="KW-1185">Reference proteome</keyword>
<accession>A0ACC3A406</accession>
<proteinExistence type="predicted"/>
<dbReference type="Proteomes" id="UP001172386">
    <property type="component" value="Unassembled WGS sequence"/>
</dbReference>
<gene>
    <name evidence="1" type="ORF">H2198_006124</name>
</gene>
<evidence type="ECO:0000313" key="1">
    <source>
        <dbReference type="EMBL" id="KAJ9654942.1"/>
    </source>
</evidence>